<evidence type="ECO:0000256" key="3">
    <source>
        <dbReference type="ARBA" id="ARBA00022475"/>
    </source>
</evidence>
<evidence type="ECO:0000256" key="9">
    <source>
        <dbReference type="ARBA" id="ARBA00023136"/>
    </source>
</evidence>
<evidence type="ECO:0000256" key="8">
    <source>
        <dbReference type="ARBA" id="ARBA00023065"/>
    </source>
</evidence>
<reference evidence="16" key="1">
    <citation type="submission" date="2015-08" db="EMBL/GenBank/DDBJ databases">
        <title>Fjat-10028 dsm 16317.</title>
        <authorList>
            <person name="Liu B."/>
            <person name="Wang J."/>
            <person name="Zhu Y."/>
            <person name="Liu G."/>
            <person name="Chen Q."/>
            <person name="Chen Z."/>
            <person name="Lan J."/>
            <person name="Che J."/>
            <person name="Ge C."/>
            <person name="Shi H."/>
            <person name="Pan Z."/>
            <person name="Liu X."/>
        </authorList>
    </citation>
    <scope>NUCLEOTIDE SEQUENCE [LARGE SCALE GENOMIC DNA]</scope>
    <source>
        <strain evidence="16">DSM 16317</strain>
    </source>
</reference>
<evidence type="ECO:0000313" key="16">
    <source>
        <dbReference type="Proteomes" id="UP000036867"/>
    </source>
</evidence>
<keyword evidence="2 14" id="KW-0813">Transport</keyword>
<proteinExistence type="inferred from homology"/>
<dbReference type="GO" id="GO:0062054">
    <property type="term" value="F:fluoride channel activity"/>
    <property type="evidence" value="ECO:0007669"/>
    <property type="project" value="UniProtKB-UniRule"/>
</dbReference>
<evidence type="ECO:0000256" key="13">
    <source>
        <dbReference type="ARBA" id="ARBA00049940"/>
    </source>
</evidence>
<dbReference type="STRING" id="263475.AMD00_22210"/>
<sequence length="116" mass="12868">MIWLLIAAGGGLGATTRYGVIEWMKHKEQPFFIATFLVNSVGSLLMGMALHLGAEQATLSSFFTIGFLGAFTTFSTFAFDVVKLIEERDYRAMLLYPVLTLFVGIVFVTLGWQIFS</sequence>
<evidence type="ECO:0000256" key="12">
    <source>
        <dbReference type="ARBA" id="ARBA00035585"/>
    </source>
</evidence>
<evidence type="ECO:0000256" key="6">
    <source>
        <dbReference type="ARBA" id="ARBA00022989"/>
    </source>
</evidence>
<dbReference type="AlphaFoldDB" id="A0A0M0L939"/>
<name>A0A0M0L939_9BACL</name>
<evidence type="ECO:0000256" key="1">
    <source>
        <dbReference type="ARBA" id="ARBA00004651"/>
    </source>
</evidence>
<feature type="transmembrane region" description="Helical" evidence="14">
    <location>
        <begin position="94"/>
        <end position="115"/>
    </location>
</feature>
<keyword evidence="10 14" id="KW-0407">Ion channel</keyword>
<feature type="binding site" evidence="14">
    <location>
        <position position="72"/>
    </location>
    <ligand>
        <name>Na(+)</name>
        <dbReference type="ChEBI" id="CHEBI:29101"/>
        <note>structural</note>
    </ligand>
</feature>
<keyword evidence="3 14" id="KW-1003">Cell membrane</keyword>
<organism evidence="15 16">
    <name type="scientific">Viridibacillus arvi</name>
    <dbReference type="NCBI Taxonomy" id="263475"/>
    <lineage>
        <taxon>Bacteria</taxon>
        <taxon>Bacillati</taxon>
        <taxon>Bacillota</taxon>
        <taxon>Bacilli</taxon>
        <taxon>Bacillales</taxon>
        <taxon>Caryophanaceae</taxon>
        <taxon>Viridibacillus</taxon>
    </lineage>
</organism>
<keyword evidence="4 14" id="KW-0812">Transmembrane</keyword>
<dbReference type="GO" id="GO:0046872">
    <property type="term" value="F:metal ion binding"/>
    <property type="evidence" value="ECO:0007669"/>
    <property type="project" value="UniProtKB-KW"/>
</dbReference>
<protein>
    <recommendedName>
        <fullName evidence="14">Fluoride-specific ion channel FluC</fullName>
    </recommendedName>
</protein>
<dbReference type="HAMAP" id="MF_00454">
    <property type="entry name" value="FluC"/>
    <property type="match status" value="1"/>
</dbReference>
<evidence type="ECO:0000256" key="11">
    <source>
        <dbReference type="ARBA" id="ARBA00035120"/>
    </source>
</evidence>
<keyword evidence="6 14" id="KW-1133">Transmembrane helix</keyword>
<evidence type="ECO:0000256" key="14">
    <source>
        <dbReference type="HAMAP-Rule" id="MF_00454"/>
    </source>
</evidence>
<feature type="binding site" evidence="14">
    <location>
        <position position="69"/>
    </location>
    <ligand>
        <name>Na(+)</name>
        <dbReference type="ChEBI" id="CHEBI:29101"/>
        <note>structural</note>
    </ligand>
</feature>
<keyword evidence="16" id="KW-1185">Reference proteome</keyword>
<gene>
    <name evidence="14" type="primary">fluC</name>
    <name evidence="14" type="synonym">crcB</name>
    <name evidence="15" type="ORF">AMD00_22210</name>
</gene>
<dbReference type="Pfam" id="PF02537">
    <property type="entry name" value="CRCB"/>
    <property type="match status" value="1"/>
</dbReference>
<comment type="function">
    <text evidence="13 14">Fluoride-specific ion channel. Important for reducing fluoride concentration in the cell, thus reducing its toxicity.</text>
</comment>
<feature type="transmembrane region" description="Helical" evidence="14">
    <location>
        <begin position="62"/>
        <end position="82"/>
    </location>
</feature>
<dbReference type="GO" id="GO:0140114">
    <property type="term" value="P:cellular detoxification of fluoride"/>
    <property type="evidence" value="ECO:0007669"/>
    <property type="project" value="UniProtKB-UniRule"/>
</dbReference>
<evidence type="ECO:0000256" key="10">
    <source>
        <dbReference type="ARBA" id="ARBA00023303"/>
    </source>
</evidence>
<evidence type="ECO:0000313" key="15">
    <source>
        <dbReference type="EMBL" id="KOO47377.1"/>
    </source>
</evidence>
<comment type="caution">
    <text evidence="15">The sequence shown here is derived from an EMBL/GenBank/DDBJ whole genome shotgun (WGS) entry which is preliminary data.</text>
</comment>
<dbReference type="RefSeq" id="WP_053419180.1">
    <property type="nucleotide sequence ID" value="NZ_LILB01000009.1"/>
</dbReference>
<evidence type="ECO:0000256" key="5">
    <source>
        <dbReference type="ARBA" id="ARBA00022723"/>
    </source>
</evidence>
<dbReference type="PANTHER" id="PTHR28259">
    <property type="entry name" value="FLUORIDE EXPORT PROTEIN 1-RELATED"/>
    <property type="match status" value="1"/>
</dbReference>
<evidence type="ECO:0000256" key="2">
    <source>
        <dbReference type="ARBA" id="ARBA00022448"/>
    </source>
</evidence>
<comment type="activity regulation">
    <text evidence="14">Na(+) is not transported, but it plays an essential structural role and its presence is essential for fluoride channel function.</text>
</comment>
<dbReference type="PANTHER" id="PTHR28259:SF16">
    <property type="entry name" value="FLUORIDE-SPECIFIC ION CHANNEL FLUC 2"/>
    <property type="match status" value="1"/>
</dbReference>
<dbReference type="EMBL" id="LILB01000009">
    <property type="protein sequence ID" value="KOO47377.1"/>
    <property type="molecule type" value="Genomic_DNA"/>
</dbReference>
<evidence type="ECO:0000256" key="4">
    <source>
        <dbReference type="ARBA" id="ARBA00022692"/>
    </source>
</evidence>
<comment type="similarity">
    <text evidence="11 14">Belongs to the fluoride channel Fluc/FEX (TC 1.A.43) family.</text>
</comment>
<comment type="catalytic activity">
    <reaction evidence="12">
        <text>fluoride(in) = fluoride(out)</text>
        <dbReference type="Rhea" id="RHEA:76159"/>
        <dbReference type="ChEBI" id="CHEBI:17051"/>
    </reaction>
    <physiologicalReaction direction="left-to-right" evidence="12">
        <dbReference type="Rhea" id="RHEA:76160"/>
    </physiologicalReaction>
</comment>
<dbReference type="GeneID" id="301138819"/>
<dbReference type="InterPro" id="IPR003691">
    <property type="entry name" value="FluC"/>
</dbReference>
<comment type="subcellular location">
    <subcellularLocation>
        <location evidence="1 14">Cell membrane</location>
        <topology evidence="1 14">Multi-pass membrane protein</topology>
    </subcellularLocation>
</comment>
<accession>A0A0M0L939</accession>
<keyword evidence="8 14" id="KW-0406">Ion transport</keyword>
<dbReference type="Proteomes" id="UP000036867">
    <property type="component" value="Unassembled WGS sequence"/>
</dbReference>
<dbReference type="GO" id="GO:0005886">
    <property type="term" value="C:plasma membrane"/>
    <property type="evidence" value="ECO:0007669"/>
    <property type="project" value="UniProtKB-SubCell"/>
</dbReference>
<keyword evidence="7 14" id="KW-0915">Sodium</keyword>
<feature type="transmembrane region" description="Helical" evidence="14">
    <location>
        <begin position="31"/>
        <end position="50"/>
    </location>
</feature>
<dbReference type="OrthoDB" id="9815830at2"/>
<keyword evidence="9 14" id="KW-0472">Membrane</keyword>
<evidence type="ECO:0000256" key="7">
    <source>
        <dbReference type="ARBA" id="ARBA00023053"/>
    </source>
</evidence>
<keyword evidence="5 14" id="KW-0479">Metal-binding</keyword>